<dbReference type="InterPro" id="IPR003819">
    <property type="entry name" value="TauD/TfdA-like"/>
</dbReference>
<evidence type="ECO:0000313" key="6">
    <source>
        <dbReference type="Proteomes" id="UP000700706"/>
    </source>
</evidence>
<feature type="domain" description="TauD/TfdA-like" evidence="4">
    <location>
        <begin position="16"/>
        <end position="135"/>
    </location>
</feature>
<dbReference type="AlphaFoldDB" id="A0A952FLL6"/>
<proteinExistence type="predicted"/>
<dbReference type="GO" id="GO:0016706">
    <property type="term" value="F:2-oxoglutarate-dependent dioxygenase activity"/>
    <property type="evidence" value="ECO:0007669"/>
    <property type="project" value="UniProtKB-ARBA"/>
</dbReference>
<dbReference type="InterPro" id="IPR042098">
    <property type="entry name" value="TauD-like_sf"/>
</dbReference>
<dbReference type="Pfam" id="PF02668">
    <property type="entry name" value="TauD"/>
    <property type="match status" value="1"/>
</dbReference>
<reference evidence="5" key="1">
    <citation type="submission" date="2020-06" db="EMBL/GenBank/DDBJ databases">
        <title>Stable isotope informed genome-resolved metagenomics uncovers potential trophic interactions in rhizosphere soil.</title>
        <authorList>
            <person name="Starr E.P."/>
            <person name="Shi S."/>
            <person name="Blazewicz S.J."/>
            <person name="Koch B.J."/>
            <person name="Probst A.J."/>
            <person name="Hungate B.A."/>
            <person name="Pett-Ridge J."/>
            <person name="Firestone M.K."/>
            <person name="Banfield J.F."/>
        </authorList>
    </citation>
    <scope>NUCLEOTIDE SEQUENCE</scope>
    <source>
        <strain evidence="5">YM_69_17</strain>
    </source>
</reference>
<dbReference type="InterPro" id="IPR050411">
    <property type="entry name" value="AlphaKG_dependent_hydroxylases"/>
</dbReference>
<keyword evidence="2" id="KW-0560">Oxidoreductase</keyword>
<comment type="caution">
    <text evidence="5">The sequence shown here is derived from an EMBL/GenBank/DDBJ whole genome shotgun (WGS) entry which is preliminary data.</text>
</comment>
<name>A0A952FLL6_9PROT</name>
<gene>
    <name evidence="5" type="ORF">JF625_19570</name>
</gene>
<feature type="non-terminal residue" evidence="5">
    <location>
        <position position="1"/>
    </location>
</feature>
<accession>A0A952FLL6</accession>
<keyword evidence="3" id="KW-0045">Antibiotic biosynthesis</keyword>
<protein>
    <submittedName>
        <fullName evidence="5">TauD/TfdA family dioxygenase</fullName>
    </submittedName>
</protein>
<comment type="cofactor">
    <cofactor evidence="1">
        <name>Fe(2+)</name>
        <dbReference type="ChEBI" id="CHEBI:29033"/>
    </cofactor>
</comment>
<keyword evidence="5" id="KW-0223">Dioxygenase</keyword>
<evidence type="ECO:0000256" key="1">
    <source>
        <dbReference type="ARBA" id="ARBA00001954"/>
    </source>
</evidence>
<evidence type="ECO:0000256" key="2">
    <source>
        <dbReference type="ARBA" id="ARBA00023002"/>
    </source>
</evidence>
<evidence type="ECO:0000259" key="4">
    <source>
        <dbReference type="Pfam" id="PF02668"/>
    </source>
</evidence>
<dbReference type="Gene3D" id="3.60.130.10">
    <property type="entry name" value="Clavaminate synthase-like"/>
    <property type="match status" value="1"/>
</dbReference>
<organism evidence="5 6">
    <name type="scientific">Inquilinus limosus</name>
    <dbReference type="NCBI Taxonomy" id="171674"/>
    <lineage>
        <taxon>Bacteria</taxon>
        <taxon>Pseudomonadati</taxon>
        <taxon>Pseudomonadota</taxon>
        <taxon>Alphaproteobacteria</taxon>
        <taxon>Rhodospirillales</taxon>
        <taxon>Rhodospirillaceae</taxon>
        <taxon>Inquilinus</taxon>
    </lineage>
</organism>
<dbReference type="PANTHER" id="PTHR10696:SF56">
    <property type="entry name" value="TAUD_TFDA-LIKE DOMAIN-CONTAINING PROTEIN"/>
    <property type="match status" value="1"/>
</dbReference>
<sequence length="144" mass="16189">EDRGEVEAYCRAHGIDCEWKPDGELRTRQVCQGTIAHPVTGEMLWFNQAHLFHVSNLEPEVRSTLLELVDEPDLPRNVYYGDGSPIEDETLAAVREVLEANKISFPWQSGDVLMLDNMLTAHARSPFKGPRKVIVAMAEAHGLH</sequence>
<dbReference type="EMBL" id="JAEKLZ010000269">
    <property type="protein sequence ID" value="MBW8727333.1"/>
    <property type="molecule type" value="Genomic_DNA"/>
</dbReference>
<evidence type="ECO:0000256" key="3">
    <source>
        <dbReference type="ARBA" id="ARBA00023194"/>
    </source>
</evidence>
<dbReference type="Proteomes" id="UP000700706">
    <property type="component" value="Unassembled WGS sequence"/>
</dbReference>
<dbReference type="GO" id="GO:0017000">
    <property type="term" value="P:antibiotic biosynthetic process"/>
    <property type="evidence" value="ECO:0007669"/>
    <property type="project" value="UniProtKB-KW"/>
</dbReference>
<dbReference type="PANTHER" id="PTHR10696">
    <property type="entry name" value="GAMMA-BUTYROBETAINE HYDROXYLASE-RELATED"/>
    <property type="match status" value="1"/>
</dbReference>
<evidence type="ECO:0000313" key="5">
    <source>
        <dbReference type="EMBL" id="MBW8727333.1"/>
    </source>
</evidence>
<dbReference type="SUPFAM" id="SSF51197">
    <property type="entry name" value="Clavaminate synthase-like"/>
    <property type="match status" value="1"/>
</dbReference>